<protein>
    <recommendedName>
        <fullName evidence="3">Acetolactate synthase</fullName>
    </recommendedName>
</protein>
<gene>
    <name evidence="1" type="ORF">C8N44_12458</name>
</gene>
<keyword evidence="2" id="KW-1185">Reference proteome</keyword>
<evidence type="ECO:0008006" key="3">
    <source>
        <dbReference type="Google" id="ProtNLM"/>
    </source>
</evidence>
<sequence>MIRPASNTAPAEAGCGAVPAGGAPAGGRDCALIPGFILAAVLVAALPPATARAEGEAVLPESGYDDLALHDTIPREDDTAPWRFRFVLPDLGDPGHSFDDVSATMMALCERVVVPRLGDRAGEGDRIVVTLMREPVDFGSTDPQSVQFFEAYRLEDGRCIWEFF</sequence>
<dbReference type="InterPro" id="IPR045467">
    <property type="entry name" value="DUF6497"/>
</dbReference>
<comment type="caution">
    <text evidence="1">The sequence shown here is derived from an EMBL/GenBank/DDBJ whole genome shotgun (WGS) entry which is preliminary data.</text>
</comment>
<evidence type="ECO:0000313" key="2">
    <source>
        <dbReference type="Proteomes" id="UP000244069"/>
    </source>
</evidence>
<reference evidence="1 2" key="1">
    <citation type="submission" date="2018-04" db="EMBL/GenBank/DDBJ databases">
        <title>Genomic Encyclopedia of Archaeal and Bacterial Type Strains, Phase II (KMG-II): from individual species to whole genera.</title>
        <authorList>
            <person name="Goeker M."/>
        </authorList>
    </citation>
    <scope>NUCLEOTIDE SEQUENCE [LARGE SCALE GENOMIC DNA]</scope>
    <source>
        <strain evidence="1 2">DSM 29329</strain>
    </source>
</reference>
<dbReference type="OrthoDB" id="7862028at2"/>
<dbReference type="Proteomes" id="UP000244069">
    <property type="component" value="Unassembled WGS sequence"/>
</dbReference>
<dbReference type="AlphaFoldDB" id="A0A2T6AJA6"/>
<evidence type="ECO:0000313" key="1">
    <source>
        <dbReference type="EMBL" id="PTX43846.1"/>
    </source>
</evidence>
<name>A0A2T6AJA6_9RHOB</name>
<dbReference type="RefSeq" id="WP_146178858.1">
    <property type="nucleotide sequence ID" value="NZ_BMEZ01000024.1"/>
</dbReference>
<dbReference type="Pfam" id="PF20107">
    <property type="entry name" value="DUF6497"/>
    <property type="match status" value="1"/>
</dbReference>
<organism evidence="1 2">
    <name type="scientific">Allosediminivita pacifica</name>
    <dbReference type="NCBI Taxonomy" id="1267769"/>
    <lineage>
        <taxon>Bacteria</taxon>
        <taxon>Pseudomonadati</taxon>
        <taxon>Pseudomonadota</taxon>
        <taxon>Alphaproteobacteria</taxon>
        <taxon>Rhodobacterales</taxon>
        <taxon>Paracoccaceae</taxon>
        <taxon>Allosediminivita</taxon>
    </lineage>
</organism>
<accession>A0A2T6AJA6</accession>
<proteinExistence type="predicted"/>
<dbReference type="EMBL" id="QBKN01000024">
    <property type="protein sequence ID" value="PTX43846.1"/>
    <property type="molecule type" value="Genomic_DNA"/>
</dbReference>